<dbReference type="VEuPathDB" id="FungiDB:KRP23_3073"/>
<accession>H3H2W9</accession>
<evidence type="ECO:0000313" key="1">
    <source>
        <dbReference type="EnsemblProtists" id="Phyra84773"/>
    </source>
</evidence>
<evidence type="ECO:0000313" key="2">
    <source>
        <dbReference type="Proteomes" id="UP000005238"/>
    </source>
</evidence>
<dbReference type="InParanoid" id="H3H2W9"/>
<sequence length="103" mass="11285">MAEVMDAINREAQSQTWGAVSSAVCAIEVVKNRGIHITCTNRDLAIKIGGTAISCMGQQLVVKPYSAYDRLYYVDLTHIPPGRRPRRSADQCCTAAKDQVSWG</sequence>
<dbReference type="HOGENOM" id="CLU_2269155_0_0_1"/>
<keyword evidence="2" id="KW-1185">Reference proteome</keyword>
<dbReference type="EMBL" id="DS566121">
    <property type="status" value="NOT_ANNOTATED_CDS"/>
    <property type="molecule type" value="Genomic_DNA"/>
</dbReference>
<dbReference type="Proteomes" id="UP000005238">
    <property type="component" value="Unassembled WGS sequence"/>
</dbReference>
<organism evidence="1 2">
    <name type="scientific">Phytophthora ramorum</name>
    <name type="common">Sudden oak death agent</name>
    <dbReference type="NCBI Taxonomy" id="164328"/>
    <lineage>
        <taxon>Eukaryota</taxon>
        <taxon>Sar</taxon>
        <taxon>Stramenopiles</taxon>
        <taxon>Oomycota</taxon>
        <taxon>Peronosporomycetes</taxon>
        <taxon>Peronosporales</taxon>
        <taxon>Peronosporaceae</taxon>
        <taxon>Phytophthora</taxon>
    </lineage>
</organism>
<name>H3H2W9_PHYRM</name>
<dbReference type="GeneID" id="94223697"/>
<reference evidence="1" key="2">
    <citation type="submission" date="2015-06" db="UniProtKB">
        <authorList>
            <consortium name="EnsemblProtists"/>
        </authorList>
    </citation>
    <scope>IDENTIFICATION</scope>
    <source>
        <strain evidence="1">Pr102</strain>
    </source>
</reference>
<protein>
    <submittedName>
        <fullName evidence="1">Uncharacterized protein</fullName>
    </submittedName>
</protein>
<proteinExistence type="predicted"/>
<dbReference type="OrthoDB" id="167202at2759"/>
<reference evidence="2" key="1">
    <citation type="journal article" date="2006" name="Science">
        <title>Phytophthora genome sequences uncover evolutionary origins and mechanisms of pathogenesis.</title>
        <authorList>
            <person name="Tyler B.M."/>
            <person name="Tripathy S."/>
            <person name="Zhang X."/>
            <person name="Dehal P."/>
            <person name="Jiang R.H."/>
            <person name="Aerts A."/>
            <person name="Arredondo F.D."/>
            <person name="Baxter L."/>
            <person name="Bensasson D."/>
            <person name="Beynon J.L."/>
            <person name="Chapman J."/>
            <person name="Damasceno C.M."/>
            <person name="Dorrance A.E."/>
            <person name="Dou D."/>
            <person name="Dickerman A.W."/>
            <person name="Dubchak I.L."/>
            <person name="Garbelotto M."/>
            <person name="Gijzen M."/>
            <person name="Gordon S.G."/>
            <person name="Govers F."/>
            <person name="Grunwald N.J."/>
            <person name="Huang W."/>
            <person name="Ivors K.L."/>
            <person name="Jones R.W."/>
            <person name="Kamoun S."/>
            <person name="Krampis K."/>
            <person name="Lamour K.H."/>
            <person name="Lee M.K."/>
            <person name="McDonald W.H."/>
            <person name="Medina M."/>
            <person name="Meijer H.J."/>
            <person name="Nordberg E.K."/>
            <person name="Maclean D.J."/>
            <person name="Ospina-Giraldo M.D."/>
            <person name="Morris P.F."/>
            <person name="Phuntumart V."/>
            <person name="Putnam N.H."/>
            <person name="Rash S."/>
            <person name="Rose J.K."/>
            <person name="Sakihama Y."/>
            <person name="Salamov A.A."/>
            <person name="Savidor A."/>
            <person name="Scheuring C.F."/>
            <person name="Smith B.M."/>
            <person name="Sobral B.W."/>
            <person name="Terry A."/>
            <person name="Torto-Alalibo T.A."/>
            <person name="Win J."/>
            <person name="Xu Z."/>
            <person name="Zhang H."/>
            <person name="Grigoriev I.V."/>
            <person name="Rokhsar D.S."/>
            <person name="Boore J.L."/>
        </authorList>
    </citation>
    <scope>NUCLEOTIDE SEQUENCE [LARGE SCALE GENOMIC DNA]</scope>
    <source>
        <strain evidence="2">Pr102</strain>
    </source>
</reference>
<dbReference type="VEuPathDB" id="FungiDB:KRP22_15028"/>
<dbReference type="AlphaFoldDB" id="H3H2W9"/>
<dbReference type="EnsemblProtists" id="Phyra84773">
    <property type="protein sequence ID" value="Phyra84773"/>
    <property type="gene ID" value="Phyra84773"/>
</dbReference>
<dbReference type="RefSeq" id="XP_067750431.1">
    <property type="nucleotide sequence ID" value="XM_067887881.1"/>
</dbReference>